<dbReference type="InterPro" id="IPR000863">
    <property type="entry name" value="Sulfotransferase_dom"/>
</dbReference>
<protein>
    <recommendedName>
        <fullName evidence="1">Sulfotransferase domain-containing protein</fullName>
    </recommendedName>
</protein>
<feature type="domain" description="Sulfotransferase" evidence="1">
    <location>
        <begin position="8"/>
        <end position="154"/>
    </location>
</feature>
<dbReference type="Gene3D" id="3.40.50.300">
    <property type="entry name" value="P-loop containing nucleotide triphosphate hydrolases"/>
    <property type="match status" value="1"/>
</dbReference>
<accession>A0A212JX53</accession>
<dbReference type="AlphaFoldDB" id="A0A212JX53"/>
<dbReference type="SUPFAM" id="SSF52540">
    <property type="entry name" value="P-loop containing nucleoside triphosphate hydrolases"/>
    <property type="match status" value="1"/>
</dbReference>
<dbReference type="EMBL" id="FLUQ01000002">
    <property type="protein sequence ID" value="SBW03885.1"/>
    <property type="molecule type" value="Genomic_DNA"/>
</dbReference>
<dbReference type="InterPro" id="IPR027417">
    <property type="entry name" value="P-loop_NTPase"/>
</dbReference>
<dbReference type="Pfam" id="PF00685">
    <property type="entry name" value="Sulfotransfer_1"/>
    <property type="match status" value="1"/>
</dbReference>
<evidence type="ECO:0000259" key="1">
    <source>
        <dbReference type="Pfam" id="PF00685"/>
    </source>
</evidence>
<proteinExistence type="predicted"/>
<gene>
    <name evidence="2" type="ORF">KL86DPRO_20219</name>
</gene>
<name>A0A212JX53_9DELT</name>
<sequence>MPTLYIHAGLPKTGTTALRAFLYQHRELLSDRFSLYYPATGTLNNDKQGSHTLLIPVQEKIWNHLRKEVSTFPKCDVIISLDRISRNSFKDIVSPYFDIIRQAFQGYDIKIIVYLRRFDDYAKKYYAHMSKNAPSPTPVSSYKDFFEYIIDQCCPVKLPRITD</sequence>
<evidence type="ECO:0000313" key="2">
    <source>
        <dbReference type="EMBL" id="SBW03885.1"/>
    </source>
</evidence>
<organism evidence="2">
    <name type="scientific">uncultured delta proteobacterium</name>
    <dbReference type="NCBI Taxonomy" id="34034"/>
    <lineage>
        <taxon>Bacteria</taxon>
        <taxon>Deltaproteobacteria</taxon>
        <taxon>environmental samples</taxon>
    </lineage>
</organism>
<reference evidence="2" key="1">
    <citation type="submission" date="2016-04" db="EMBL/GenBank/DDBJ databases">
        <authorList>
            <person name="Evans L.H."/>
            <person name="Alamgir A."/>
            <person name="Owens N."/>
            <person name="Weber N.D."/>
            <person name="Virtaneva K."/>
            <person name="Barbian K."/>
            <person name="Babar A."/>
            <person name="Rosenke K."/>
        </authorList>
    </citation>
    <scope>NUCLEOTIDE SEQUENCE</scope>
    <source>
        <strain evidence="2">86</strain>
    </source>
</reference>